<dbReference type="InterPro" id="IPR029028">
    <property type="entry name" value="Alpha/beta_knot_MTases"/>
</dbReference>
<evidence type="ECO:0000256" key="10">
    <source>
        <dbReference type="ARBA" id="ARBA00047944"/>
    </source>
</evidence>
<keyword evidence="6" id="KW-0489">Methyltransferase</keyword>
<name>X0V8S6_9ZZZZ</name>
<evidence type="ECO:0000256" key="7">
    <source>
        <dbReference type="ARBA" id="ARBA00022679"/>
    </source>
</evidence>
<accession>X0V8S6</accession>
<dbReference type="Pfam" id="PF04452">
    <property type="entry name" value="Methyltrans_RNA"/>
    <property type="match status" value="1"/>
</dbReference>
<keyword evidence="4" id="KW-0963">Cytoplasm</keyword>
<dbReference type="PANTHER" id="PTHR30027:SF3">
    <property type="entry name" value="16S RRNA (URACIL(1498)-N(3))-METHYLTRANSFERASE"/>
    <property type="match status" value="1"/>
</dbReference>
<evidence type="ECO:0000256" key="1">
    <source>
        <dbReference type="ARBA" id="ARBA00004496"/>
    </source>
</evidence>
<comment type="subcellular location">
    <subcellularLocation>
        <location evidence="1">Cytoplasm</location>
    </subcellularLocation>
</comment>
<evidence type="ECO:0000256" key="9">
    <source>
        <dbReference type="ARBA" id="ARBA00025699"/>
    </source>
</evidence>
<evidence type="ECO:0000256" key="8">
    <source>
        <dbReference type="ARBA" id="ARBA00022691"/>
    </source>
</evidence>
<evidence type="ECO:0000259" key="11">
    <source>
        <dbReference type="Pfam" id="PF04452"/>
    </source>
</evidence>
<dbReference type="Gene3D" id="3.40.1280.10">
    <property type="match status" value="1"/>
</dbReference>
<comment type="caution">
    <text evidence="12">The sequence shown here is derived from an EMBL/GenBank/DDBJ whole genome shotgun (WGS) entry which is preliminary data.</text>
</comment>
<evidence type="ECO:0000256" key="5">
    <source>
        <dbReference type="ARBA" id="ARBA00022552"/>
    </source>
</evidence>
<dbReference type="InterPro" id="IPR006700">
    <property type="entry name" value="RsmE"/>
</dbReference>
<dbReference type="SUPFAM" id="SSF75217">
    <property type="entry name" value="alpha/beta knot"/>
    <property type="match status" value="1"/>
</dbReference>
<sequence>MEFGVSRLQPVECARSRSLADAGRSPSFWDRARKRARSALKQSESARLPEIMPVMDLESWIGSGTLGDRPGIVLDRDARPLARVLDGWTGSPSLVLLVGPEGGLTEDELRASVAAGFQPAWLAWTILHLETAATAALAIATQQIGDAAS</sequence>
<evidence type="ECO:0000256" key="4">
    <source>
        <dbReference type="ARBA" id="ARBA00022490"/>
    </source>
</evidence>
<evidence type="ECO:0000256" key="6">
    <source>
        <dbReference type="ARBA" id="ARBA00022603"/>
    </source>
</evidence>
<proteinExistence type="inferred from homology"/>
<dbReference type="PANTHER" id="PTHR30027">
    <property type="entry name" value="RIBOSOMAL RNA SMALL SUBUNIT METHYLTRANSFERASE E"/>
    <property type="match status" value="1"/>
</dbReference>
<dbReference type="GO" id="GO:0005737">
    <property type="term" value="C:cytoplasm"/>
    <property type="evidence" value="ECO:0007669"/>
    <property type="project" value="UniProtKB-SubCell"/>
</dbReference>
<dbReference type="NCBIfam" id="TIGR00046">
    <property type="entry name" value="RsmE family RNA methyltransferase"/>
    <property type="match status" value="1"/>
</dbReference>
<dbReference type="InterPro" id="IPR046886">
    <property type="entry name" value="RsmE_MTase_dom"/>
</dbReference>
<feature type="domain" description="Ribosomal RNA small subunit methyltransferase E methyltransferase" evidence="11">
    <location>
        <begin position="2"/>
        <end position="140"/>
    </location>
</feature>
<comment type="catalytic activity">
    <reaction evidence="10">
        <text>uridine(1498) in 16S rRNA + S-adenosyl-L-methionine = N(3)-methyluridine(1498) in 16S rRNA + S-adenosyl-L-homocysteine + H(+)</text>
        <dbReference type="Rhea" id="RHEA:42920"/>
        <dbReference type="Rhea" id="RHEA-COMP:10283"/>
        <dbReference type="Rhea" id="RHEA-COMP:10284"/>
        <dbReference type="ChEBI" id="CHEBI:15378"/>
        <dbReference type="ChEBI" id="CHEBI:57856"/>
        <dbReference type="ChEBI" id="CHEBI:59789"/>
        <dbReference type="ChEBI" id="CHEBI:65315"/>
        <dbReference type="ChEBI" id="CHEBI:74502"/>
        <dbReference type="EC" id="2.1.1.193"/>
    </reaction>
</comment>
<protein>
    <recommendedName>
        <fullName evidence="3">16S rRNA (uracil(1498)-N(3))-methyltransferase</fullName>
        <ecNumber evidence="3">2.1.1.193</ecNumber>
    </recommendedName>
</protein>
<comment type="similarity">
    <text evidence="2">Belongs to the RNA methyltransferase RsmE family.</text>
</comment>
<evidence type="ECO:0000256" key="2">
    <source>
        <dbReference type="ARBA" id="ARBA00005528"/>
    </source>
</evidence>
<keyword evidence="7" id="KW-0808">Transferase</keyword>
<dbReference type="GO" id="GO:0070042">
    <property type="term" value="F:rRNA (uridine-N3-)-methyltransferase activity"/>
    <property type="evidence" value="ECO:0007669"/>
    <property type="project" value="TreeGrafter"/>
</dbReference>
<dbReference type="EMBL" id="BARS01038951">
    <property type="protein sequence ID" value="GAG14559.1"/>
    <property type="molecule type" value="Genomic_DNA"/>
</dbReference>
<organism evidence="12">
    <name type="scientific">marine sediment metagenome</name>
    <dbReference type="NCBI Taxonomy" id="412755"/>
    <lineage>
        <taxon>unclassified sequences</taxon>
        <taxon>metagenomes</taxon>
        <taxon>ecological metagenomes</taxon>
    </lineage>
</organism>
<evidence type="ECO:0000256" key="3">
    <source>
        <dbReference type="ARBA" id="ARBA00012328"/>
    </source>
</evidence>
<reference evidence="12" key="1">
    <citation type="journal article" date="2014" name="Front. Microbiol.">
        <title>High frequency of phylogenetically diverse reductive dehalogenase-homologous genes in deep subseafloor sedimentary metagenomes.</title>
        <authorList>
            <person name="Kawai M."/>
            <person name="Futagami T."/>
            <person name="Toyoda A."/>
            <person name="Takaki Y."/>
            <person name="Nishi S."/>
            <person name="Hori S."/>
            <person name="Arai W."/>
            <person name="Tsubouchi T."/>
            <person name="Morono Y."/>
            <person name="Uchiyama I."/>
            <person name="Ito T."/>
            <person name="Fujiyama A."/>
            <person name="Inagaki F."/>
            <person name="Takami H."/>
        </authorList>
    </citation>
    <scope>NUCLEOTIDE SEQUENCE</scope>
    <source>
        <strain evidence="12">Expedition CK06-06</strain>
    </source>
</reference>
<keyword evidence="5" id="KW-0698">rRNA processing</keyword>
<dbReference type="InterPro" id="IPR029026">
    <property type="entry name" value="tRNA_m1G_MTases_N"/>
</dbReference>
<dbReference type="EC" id="2.1.1.193" evidence="3"/>
<dbReference type="GO" id="GO:0070475">
    <property type="term" value="P:rRNA base methylation"/>
    <property type="evidence" value="ECO:0007669"/>
    <property type="project" value="TreeGrafter"/>
</dbReference>
<comment type="function">
    <text evidence="9">Specifically methylates the N3 position of the uracil ring of uridine 1498 (m3U1498) in 16S rRNA. Acts on the fully assembled 30S ribosomal subunit.</text>
</comment>
<gene>
    <name evidence="12" type="ORF">S01H1_59545</name>
</gene>
<evidence type="ECO:0000313" key="12">
    <source>
        <dbReference type="EMBL" id="GAG14559.1"/>
    </source>
</evidence>
<keyword evidence="8" id="KW-0949">S-adenosyl-L-methionine</keyword>
<dbReference type="AlphaFoldDB" id="X0V8S6"/>